<accession>A0ABS9Q464</accession>
<dbReference type="PANTHER" id="PTHR30055">
    <property type="entry name" value="HTH-TYPE TRANSCRIPTIONAL REGULATOR RUTR"/>
    <property type="match status" value="1"/>
</dbReference>
<dbReference type="Gene3D" id="1.10.357.10">
    <property type="entry name" value="Tetracycline Repressor, domain 2"/>
    <property type="match status" value="1"/>
</dbReference>
<keyword evidence="2" id="KW-0805">Transcription regulation</keyword>
<keyword evidence="4" id="KW-0804">Transcription</keyword>
<keyword evidence="8" id="KW-1185">Reference proteome</keyword>
<feature type="DNA-binding region" description="H-T-H motif" evidence="5">
    <location>
        <begin position="27"/>
        <end position="46"/>
    </location>
</feature>
<dbReference type="RefSeq" id="WP_239264977.1">
    <property type="nucleotide sequence ID" value="NZ_JAKRCV010000041.1"/>
</dbReference>
<comment type="caution">
    <text evidence="7">The sequence shown here is derived from an EMBL/GenBank/DDBJ whole genome shotgun (WGS) entry which is preliminary data.</text>
</comment>
<evidence type="ECO:0000313" key="8">
    <source>
        <dbReference type="Proteomes" id="UP001521931"/>
    </source>
</evidence>
<dbReference type="InterPro" id="IPR036271">
    <property type="entry name" value="Tet_transcr_reg_TetR-rel_C_sf"/>
</dbReference>
<dbReference type="InterPro" id="IPR001647">
    <property type="entry name" value="HTH_TetR"/>
</dbReference>
<evidence type="ECO:0000256" key="1">
    <source>
        <dbReference type="ARBA" id="ARBA00022491"/>
    </source>
</evidence>
<protein>
    <submittedName>
        <fullName evidence="7">TetR family transcriptional regulator C-terminal domain-containing protein</fullName>
    </submittedName>
</protein>
<dbReference type="Pfam" id="PF13977">
    <property type="entry name" value="TetR_C_6"/>
    <property type="match status" value="1"/>
</dbReference>
<dbReference type="Proteomes" id="UP001521931">
    <property type="component" value="Unassembled WGS sequence"/>
</dbReference>
<evidence type="ECO:0000256" key="5">
    <source>
        <dbReference type="PROSITE-ProRule" id="PRU00335"/>
    </source>
</evidence>
<feature type="domain" description="HTH tetR-type" evidence="6">
    <location>
        <begin position="4"/>
        <end position="64"/>
    </location>
</feature>
<keyword evidence="1" id="KW-0678">Repressor</keyword>
<dbReference type="PANTHER" id="PTHR30055:SF234">
    <property type="entry name" value="HTH-TYPE TRANSCRIPTIONAL REGULATOR BETI"/>
    <property type="match status" value="1"/>
</dbReference>
<gene>
    <name evidence="7" type="ORF">MHL29_12360</name>
</gene>
<dbReference type="InterPro" id="IPR009057">
    <property type="entry name" value="Homeodomain-like_sf"/>
</dbReference>
<evidence type="ECO:0000259" key="6">
    <source>
        <dbReference type="PROSITE" id="PS50977"/>
    </source>
</evidence>
<keyword evidence="3 5" id="KW-0238">DNA-binding</keyword>
<dbReference type="PROSITE" id="PS50977">
    <property type="entry name" value="HTH_TETR_2"/>
    <property type="match status" value="1"/>
</dbReference>
<dbReference type="SUPFAM" id="SSF48498">
    <property type="entry name" value="Tetracyclin repressor-like, C-terminal domain"/>
    <property type="match status" value="1"/>
</dbReference>
<proteinExistence type="predicted"/>
<dbReference type="EMBL" id="JAKRCV010000041">
    <property type="protein sequence ID" value="MCG7322671.1"/>
    <property type="molecule type" value="Genomic_DNA"/>
</dbReference>
<dbReference type="SUPFAM" id="SSF46689">
    <property type="entry name" value="Homeodomain-like"/>
    <property type="match status" value="1"/>
</dbReference>
<evidence type="ECO:0000256" key="2">
    <source>
        <dbReference type="ARBA" id="ARBA00023015"/>
    </source>
</evidence>
<dbReference type="InterPro" id="IPR039538">
    <property type="entry name" value="BetI_C"/>
</dbReference>
<dbReference type="InterPro" id="IPR050109">
    <property type="entry name" value="HTH-type_TetR-like_transc_reg"/>
</dbReference>
<evidence type="ECO:0000313" key="7">
    <source>
        <dbReference type="EMBL" id="MCG7322671.1"/>
    </source>
</evidence>
<name>A0ABS9Q464_9MICO</name>
<evidence type="ECO:0000256" key="3">
    <source>
        <dbReference type="ARBA" id="ARBA00023125"/>
    </source>
</evidence>
<reference evidence="7 8" key="1">
    <citation type="submission" date="2022-02" db="EMBL/GenBank/DDBJ databases">
        <title>Uncovering new skin microbiome diversity through culturing and metagenomics.</title>
        <authorList>
            <person name="Conlan S."/>
            <person name="Deming C."/>
            <person name="Nisc Comparative Sequencing Program N."/>
            <person name="Segre J.A."/>
        </authorList>
    </citation>
    <scope>NUCLEOTIDE SEQUENCE [LARGE SCALE GENOMIC DNA]</scope>
    <source>
        <strain evidence="7 8">ACRQZ</strain>
    </source>
</reference>
<evidence type="ECO:0000256" key="4">
    <source>
        <dbReference type="ARBA" id="ARBA00023163"/>
    </source>
</evidence>
<sequence length="192" mass="20199">MPLTQRQAELADAALAIVTRDGSAAVSFRTIAAESGWSLGAVQRAFASKGEIEAAMLERLRAGAGTPPGEPGRPTLRTWLVELVISTLPLDERRRALTLQGAAFAERAAYDSSISATIAAGDDEIRGLLASLVSRATAEGEIGRDVDPDATAHLVIALAQGLAAQLLYQPRDDHEVRLLVDTAVGRLLGHPS</sequence>
<organism evidence="7 8">
    <name type="scientific">Arsenicicoccus bolidensis</name>
    <dbReference type="NCBI Taxonomy" id="229480"/>
    <lineage>
        <taxon>Bacteria</taxon>
        <taxon>Bacillati</taxon>
        <taxon>Actinomycetota</taxon>
        <taxon>Actinomycetes</taxon>
        <taxon>Micrococcales</taxon>
        <taxon>Intrasporangiaceae</taxon>
        <taxon>Arsenicicoccus</taxon>
    </lineage>
</organism>